<keyword evidence="2" id="KW-0238">DNA-binding</keyword>
<gene>
    <name evidence="5" type="ORF">BA70_06285</name>
</gene>
<dbReference type="Proteomes" id="UP000028091">
    <property type="component" value="Unassembled WGS sequence"/>
</dbReference>
<keyword evidence="3" id="KW-0804">Transcription</keyword>
<evidence type="ECO:0000256" key="1">
    <source>
        <dbReference type="ARBA" id="ARBA00023015"/>
    </source>
</evidence>
<comment type="caution">
    <text evidence="5">The sequence shown here is derived from an EMBL/GenBank/DDBJ whole genome shotgun (WGS) entry which is preliminary data.</text>
</comment>
<dbReference type="Pfam" id="PF13377">
    <property type="entry name" value="Peripla_BP_3"/>
    <property type="match status" value="1"/>
</dbReference>
<proteinExistence type="predicted"/>
<keyword evidence="1" id="KW-0805">Transcription regulation</keyword>
<dbReference type="InterPro" id="IPR000843">
    <property type="entry name" value="HTH_LacI"/>
</dbReference>
<evidence type="ECO:0000259" key="4">
    <source>
        <dbReference type="PROSITE" id="PS50932"/>
    </source>
</evidence>
<feature type="domain" description="HTH lacI-type" evidence="4">
    <location>
        <begin position="3"/>
        <end position="59"/>
    </location>
</feature>
<evidence type="ECO:0000256" key="2">
    <source>
        <dbReference type="ARBA" id="ARBA00023125"/>
    </source>
</evidence>
<dbReference type="Gene3D" id="1.10.260.40">
    <property type="entry name" value="lambda repressor-like DNA-binding domains"/>
    <property type="match status" value="1"/>
</dbReference>
<dbReference type="AlphaFoldDB" id="A0A081L8W1"/>
<dbReference type="PANTHER" id="PTHR30146:SF149">
    <property type="entry name" value="HTH-TYPE TRANSCRIPTIONAL REGULATOR EBGR"/>
    <property type="match status" value="1"/>
</dbReference>
<dbReference type="CDD" id="cd01544">
    <property type="entry name" value="PBP1_GalR"/>
    <property type="match status" value="1"/>
</dbReference>
<dbReference type="InterPro" id="IPR046335">
    <property type="entry name" value="LacI/GalR-like_sensor"/>
</dbReference>
<dbReference type="OrthoDB" id="43195at2"/>
<dbReference type="CDD" id="cd01392">
    <property type="entry name" value="HTH_LacI"/>
    <property type="match status" value="1"/>
</dbReference>
<dbReference type="PANTHER" id="PTHR30146">
    <property type="entry name" value="LACI-RELATED TRANSCRIPTIONAL REPRESSOR"/>
    <property type="match status" value="1"/>
</dbReference>
<evidence type="ECO:0000313" key="6">
    <source>
        <dbReference type="Proteomes" id="UP000028091"/>
    </source>
</evidence>
<dbReference type="InterPro" id="IPR010982">
    <property type="entry name" value="Lambda_DNA-bd_dom_sf"/>
</dbReference>
<accession>A0A081L8W1</accession>
<dbReference type="SUPFAM" id="SSF53822">
    <property type="entry name" value="Periplasmic binding protein-like I"/>
    <property type="match status" value="1"/>
</dbReference>
<dbReference type="Pfam" id="PF00356">
    <property type="entry name" value="LacI"/>
    <property type="match status" value="1"/>
</dbReference>
<dbReference type="Gene3D" id="3.40.50.2300">
    <property type="match status" value="2"/>
</dbReference>
<dbReference type="SUPFAM" id="SSF47413">
    <property type="entry name" value="lambda repressor-like DNA-binding domains"/>
    <property type="match status" value="1"/>
</dbReference>
<dbReference type="RefSeq" id="WP_034323388.1">
    <property type="nucleotide sequence ID" value="NZ_JBCMYH010000027.1"/>
</dbReference>
<dbReference type="eggNOG" id="COG1609">
    <property type="taxonomic scope" value="Bacteria"/>
</dbReference>
<dbReference type="PROSITE" id="PS50932">
    <property type="entry name" value="HTH_LACI_2"/>
    <property type="match status" value="1"/>
</dbReference>
<dbReference type="EMBL" id="JOTP01000018">
    <property type="protein sequence ID" value="KEP25687.1"/>
    <property type="molecule type" value="Genomic_DNA"/>
</dbReference>
<evidence type="ECO:0000256" key="3">
    <source>
        <dbReference type="ARBA" id="ARBA00023163"/>
    </source>
</evidence>
<dbReference type="InterPro" id="IPR028082">
    <property type="entry name" value="Peripla_BP_I"/>
</dbReference>
<name>A0A081L8W1_9BACI</name>
<evidence type="ECO:0000313" key="5">
    <source>
        <dbReference type="EMBL" id="KEP25687.1"/>
    </source>
</evidence>
<sequence length="331" mass="37279">MAAKIKDIAEKAGLSIATVSRVLNQDPNLSVTDQTREKVYAAAEALSYQKKTFKHSLKKIAFLYWMTEKEELEDIYFKSIRLGIEKLSNTRSLNVTAYNPTDGLHSIDPSTEGIIAIGRFKKSELDQLYAITHHIVFIDTSPDEDRFDSVKPNLKRIVEKIIDSFIEKKHHSIGFIGGTDLDLNTNVHIPDIRETTFREYMTAHNVLDERLIYIGRHFSVDEGYSLMMKAIDELGDDLPTAFCVASDPLAIGCLQALNERGLSLPNRVSVFSINDIHVSQYVSPPLTTYHIHTSLLCETAVDLLLERLVDGRTLPKTVLIASEPVFRKSTI</sequence>
<dbReference type="SMART" id="SM00354">
    <property type="entry name" value="HTH_LACI"/>
    <property type="match status" value="1"/>
</dbReference>
<dbReference type="GO" id="GO:0003700">
    <property type="term" value="F:DNA-binding transcription factor activity"/>
    <property type="evidence" value="ECO:0007669"/>
    <property type="project" value="TreeGrafter"/>
</dbReference>
<dbReference type="GO" id="GO:0000976">
    <property type="term" value="F:transcription cis-regulatory region binding"/>
    <property type="evidence" value="ECO:0007669"/>
    <property type="project" value="TreeGrafter"/>
</dbReference>
<organism evidence="5 6">
    <name type="scientific">Bacillus zhangzhouensis</name>
    <dbReference type="NCBI Taxonomy" id="1178540"/>
    <lineage>
        <taxon>Bacteria</taxon>
        <taxon>Bacillati</taxon>
        <taxon>Bacillota</taxon>
        <taxon>Bacilli</taxon>
        <taxon>Bacillales</taxon>
        <taxon>Bacillaceae</taxon>
        <taxon>Bacillus</taxon>
    </lineage>
</organism>
<protein>
    <submittedName>
        <fullName evidence="5">LacI family transcriptional regulator</fullName>
    </submittedName>
</protein>
<reference evidence="5 6" key="1">
    <citation type="submission" date="2012-09" db="EMBL/GenBank/DDBJ databases">
        <title>Genome Sequence of Bacillus sp. DW5-4.</title>
        <authorList>
            <person name="Lai Q."/>
            <person name="Liu Y."/>
            <person name="Shao Z."/>
        </authorList>
    </citation>
    <scope>NUCLEOTIDE SEQUENCE [LARGE SCALE GENOMIC DNA]</scope>
    <source>
        <strain evidence="5 6">DW5-4</strain>
    </source>
</reference>
<keyword evidence="6" id="KW-1185">Reference proteome</keyword>